<evidence type="ECO:0000256" key="7">
    <source>
        <dbReference type="ARBA" id="ARBA00023136"/>
    </source>
</evidence>
<feature type="transmembrane region" description="Helical" evidence="8">
    <location>
        <begin position="212"/>
        <end position="231"/>
    </location>
</feature>
<dbReference type="OrthoDB" id="9806926at2"/>
<evidence type="ECO:0000313" key="10">
    <source>
        <dbReference type="Proteomes" id="UP000002941"/>
    </source>
</evidence>
<dbReference type="PANTHER" id="PTHR30330">
    <property type="entry name" value="AGSS FAMILY TRANSPORTER, SODIUM-ALANINE"/>
    <property type="match status" value="1"/>
</dbReference>
<feature type="transmembrane region" description="Helical" evidence="8">
    <location>
        <begin position="365"/>
        <end position="387"/>
    </location>
</feature>
<keyword evidence="4 8" id="KW-1003">Cell membrane</keyword>
<dbReference type="RefSeq" id="WP_008732671.1">
    <property type="nucleotide sequence ID" value="NZ_AKFT01000177.1"/>
</dbReference>
<feature type="transmembrane region" description="Helical" evidence="8">
    <location>
        <begin position="423"/>
        <end position="442"/>
    </location>
</feature>
<accession>J1H2G7</accession>
<evidence type="ECO:0000256" key="8">
    <source>
        <dbReference type="RuleBase" id="RU363064"/>
    </source>
</evidence>
<protein>
    <submittedName>
        <fullName evidence="9">Amino acid carrier protein</fullName>
    </submittedName>
</protein>
<feature type="transmembrane region" description="Helical" evidence="8">
    <location>
        <begin position="143"/>
        <end position="163"/>
    </location>
</feature>
<dbReference type="PATRIC" id="fig|1125718.3.peg.2184"/>
<dbReference type="InterPro" id="IPR001463">
    <property type="entry name" value="Na/Ala_symport"/>
</dbReference>
<comment type="similarity">
    <text evidence="2 8">Belongs to the alanine or glycine:cation symporter (AGCS) (TC 2.A.25) family.</text>
</comment>
<dbReference type="GO" id="GO:0005886">
    <property type="term" value="C:plasma membrane"/>
    <property type="evidence" value="ECO:0007669"/>
    <property type="project" value="UniProtKB-SubCell"/>
</dbReference>
<name>J1H2G7_9ACTO</name>
<evidence type="ECO:0000313" key="9">
    <source>
        <dbReference type="EMBL" id="EJF39443.1"/>
    </source>
</evidence>
<reference evidence="9 10" key="1">
    <citation type="submission" date="2012-05" db="EMBL/GenBank/DDBJ databases">
        <authorList>
            <person name="Harkins D.M."/>
            <person name="Madupu R."/>
            <person name="Durkin A.S."/>
            <person name="Torralba M."/>
            <person name="Methe B."/>
            <person name="Sutton G.G."/>
            <person name="Nelson K.E."/>
        </authorList>
    </citation>
    <scope>NUCLEOTIDE SEQUENCE [LARGE SCALE GENOMIC DNA]</scope>
    <source>
        <strain evidence="9 10">F0489</strain>
    </source>
</reference>
<feature type="transmembrane region" description="Helical" evidence="8">
    <location>
        <begin position="183"/>
        <end position="200"/>
    </location>
</feature>
<keyword evidence="7 8" id="KW-0472">Membrane</keyword>
<dbReference type="Pfam" id="PF01235">
    <property type="entry name" value="Na_Ala_symp"/>
    <property type="match status" value="1"/>
</dbReference>
<comment type="caution">
    <text evidence="9">The sequence shown here is derived from an EMBL/GenBank/DDBJ whole genome shotgun (WGS) entry which is preliminary data.</text>
</comment>
<keyword evidence="10" id="KW-1185">Reference proteome</keyword>
<evidence type="ECO:0000256" key="6">
    <source>
        <dbReference type="ARBA" id="ARBA00022989"/>
    </source>
</evidence>
<dbReference type="Gene3D" id="1.20.1740.10">
    <property type="entry name" value="Amino acid/polyamine transporter I"/>
    <property type="match status" value="1"/>
</dbReference>
<keyword evidence="3 8" id="KW-0813">Transport</keyword>
<dbReference type="eggNOG" id="COG1115">
    <property type="taxonomic scope" value="Bacteria"/>
</dbReference>
<evidence type="ECO:0000256" key="5">
    <source>
        <dbReference type="ARBA" id="ARBA00022692"/>
    </source>
</evidence>
<sequence>MAAMEIINSLISVISDWLFGTILVWVLLGAGIWFTFGTRAVQLRHMGSIARAVVGSRGGAEGGISSFQAFAVGLACRVGTGNIVGVALALVLGGPGSVFWMWLVALLGTATAFTEATLGQLFKVDRGDGTYRGGPAYYIARGLRLPVLGGVFAVLFMIANGLAMPMVQANAMTAALNDSAALSPWWGAVIVVALVAPVLLGGLRSIARVTEWMAPAMAILYLLLVVAIIALHPAHAAAAVGDIVAGAFSLRAGLAGTAGGIAMAVLNGVRRGLFSNEAGLGGAACAAGSATVAHPTQQGFIQAFGVLVDTVLVCTATALAILIAGRIDGSVYTPGVTGLGDDSVSGTLTQNAIASVLGQWTSWPMTILIMVLAYSTILGAFSYAEVCLDYLTRIPMARWALRVAAVACAFIGGGAALKTVWTLADVLLGTGALINLVALVVLSRWARGVLRDWEAQRAEVTAGTRTADSVRFVAAGNPYLPGRLPGDVWSR</sequence>
<dbReference type="AlphaFoldDB" id="J1H2G7"/>
<keyword evidence="5 8" id="KW-0812">Transmembrane</keyword>
<feature type="transmembrane region" description="Helical" evidence="8">
    <location>
        <begin position="17"/>
        <end position="36"/>
    </location>
</feature>
<dbReference type="PRINTS" id="PR00175">
    <property type="entry name" value="NAALASMPORT"/>
</dbReference>
<dbReference type="Proteomes" id="UP000002941">
    <property type="component" value="Unassembled WGS sequence"/>
</dbReference>
<evidence type="ECO:0000256" key="2">
    <source>
        <dbReference type="ARBA" id="ARBA00009261"/>
    </source>
</evidence>
<dbReference type="GO" id="GO:0005283">
    <property type="term" value="F:amino acid:sodium symporter activity"/>
    <property type="evidence" value="ECO:0007669"/>
    <property type="project" value="InterPro"/>
</dbReference>
<proteinExistence type="inferred from homology"/>
<dbReference type="NCBIfam" id="TIGR00835">
    <property type="entry name" value="agcS"/>
    <property type="match status" value="1"/>
</dbReference>
<keyword evidence="6 8" id="KW-1133">Transmembrane helix</keyword>
<feature type="transmembrane region" description="Helical" evidence="8">
    <location>
        <begin position="99"/>
        <end position="122"/>
    </location>
</feature>
<feature type="transmembrane region" description="Helical" evidence="8">
    <location>
        <begin position="243"/>
        <end position="266"/>
    </location>
</feature>
<dbReference type="EMBL" id="AKFT01000177">
    <property type="protein sequence ID" value="EJF39443.1"/>
    <property type="molecule type" value="Genomic_DNA"/>
</dbReference>
<evidence type="ECO:0000256" key="1">
    <source>
        <dbReference type="ARBA" id="ARBA00004651"/>
    </source>
</evidence>
<evidence type="ECO:0000256" key="4">
    <source>
        <dbReference type="ARBA" id="ARBA00022475"/>
    </source>
</evidence>
<keyword evidence="8" id="KW-0769">Symport</keyword>
<evidence type="ECO:0000256" key="3">
    <source>
        <dbReference type="ARBA" id="ARBA00022448"/>
    </source>
</evidence>
<feature type="transmembrane region" description="Helical" evidence="8">
    <location>
        <begin position="399"/>
        <end position="417"/>
    </location>
</feature>
<dbReference type="PANTHER" id="PTHR30330:SF1">
    <property type="entry name" value="AMINO-ACID CARRIER PROTEIN ALST"/>
    <property type="match status" value="1"/>
</dbReference>
<organism evidence="9 10">
    <name type="scientific">Actinomyces massiliensis F0489</name>
    <dbReference type="NCBI Taxonomy" id="1125718"/>
    <lineage>
        <taxon>Bacteria</taxon>
        <taxon>Bacillati</taxon>
        <taxon>Actinomycetota</taxon>
        <taxon>Actinomycetes</taxon>
        <taxon>Actinomycetales</taxon>
        <taxon>Actinomycetaceae</taxon>
        <taxon>Actinomyces</taxon>
    </lineage>
</organism>
<feature type="transmembrane region" description="Helical" evidence="8">
    <location>
        <begin position="303"/>
        <end position="324"/>
    </location>
</feature>
<gene>
    <name evidence="9" type="primary">agcS_3</name>
    <name evidence="9" type="ORF">HMPREF1318_0017</name>
</gene>
<comment type="subcellular location">
    <subcellularLocation>
        <location evidence="1 8">Cell membrane</location>
        <topology evidence="1 8">Multi-pass membrane protein</topology>
    </subcellularLocation>
</comment>
<feature type="transmembrane region" description="Helical" evidence="8">
    <location>
        <begin position="74"/>
        <end position="93"/>
    </location>
</feature>